<gene>
    <name evidence="2" type="ORF">COCC4DRAFT_31212</name>
</gene>
<evidence type="ECO:0000313" key="3">
    <source>
        <dbReference type="Proteomes" id="UP000012338"/>
    </source>
</evidence>
<dbReference type="OrthoDB" id="10353233at2759"/>
<feature type="region of interest" description="Disordered" evidence="1">
    <location>
        <begin position="1"/>
        <end position="24"/>
    </location>
</feature>
<protein>
    <submittedName>
        <fullName evidence="2">Uncharacterized protein</fullName>
    </submittedName>
</protein>
<proteinExistence type="predicted"/>
<dbReference type="EMBL" id="KB733450">
    <property type="protein sequence ID" value="ENI07170.1"/>
    <property type="molecule type" value="Genomic_DNA"/>
</dbReference>
<dbReference type="AlphaFoldDB" id="N4X680"/>
<reference evidence="2 3" key="1">
    <citation type="journal article" date="2012" name="PLoS Pathog.">
        <title>Diverse lifestyles and strategies of plant pathogenesis encoded in the genomes of eighteen Dothideomycetes fungi.</title>
        <authorList>
            <person name="Ohm R.A."/>
            <person name="Feau N."/>
            <person name="Henrissat B."/>
            <person name="Schoch C.L."/>
            <person name="Horwitz B.A."/>
            <person name="Barry K.W."/>
            <person name="Condon B.J."/>
            <person name="Copeland A.C."/>
            <person name="Dhillon B."/>
            <person name="Glaser F."/>
            <person name="Hesse C.N."/>
            <person name="Kosti I."/>
            <person name="LaButti K."/>
            <person name="Lindquist E.A."/>
            <person name="Lucas S."/>
            <person name="Salamov A.A."/>
            <person name="Bradshaw R.E."/>
            <person name="Ciuffetti L."/>
            <person name="Hamelin R.C."/>
            <person name="Kema G.H.J."/>
            <person name="Lawrence C."/>
            <person name="Scott J.A."/>
            <person name="Spatafora J.W."/>
            <person name="Turgeon B.G."/>
            <person name="de Wit P.J.G.M."/>
            <person name="Zhong S."/>
            <person name="Goodwin S.B."/>
            <person name="Grigoriev I.V."/>
        </authorList>
    </citation>
    <scope>NUCLEOTIDE SEQUENCE [LARGE SCALE GENOMIC DNA]</scope>
    <source>
        <strain evidence="3">C4 / ATCC 48331 / race T</strain>
    </source>
</reference>
<dbReference type="Proteomes" id="UP000012338">
    <property type="component" value="Unassembled WGS sequence"/>
</dbReference>
<reference evidence="3" key="2">
    <citation type="journal article" date="2013" name="PLoS Genet.">
        <title>Comparative genome structure, secondary metabolite, and effector coding capacity across Cochliobolus pathogens.</title>
        <authorList>
            <person name="Condon B.J."/>
            <person name="Leng Y."/>
            <person name="Wu D."/>
            <person name="Bushley K.E."/>
            <person name="Ohm R.A."/>
            <person name="Otillar R."/>
            <person name="Martin J."/>
            <person name="Schackwitz W."/>
            <person name="Grimwood J."/>
            <person name="MohdZainudin N."/>
            <person name="Xue C."/>
            <person name="Wang R."/>
            <person name="Manning V.A."/>
            <person name="Dhillon B."/>
            <person name="Tu Z.J."/>
            <person name="Steffenson B.J."/>
            <person name="Salamov A."/>
            <person name="Sun H."/>
            <person name="Lowry S."/>
            <person name="LaButti K."/>
            <person name="Han J."/>
            <person name="Copeland A."/>
            <person name="Lindquist E."/>
            <person name="Barry K."/>
            <person name="Schmutz J."/>
            <person name="Baker S.E."/>
            <person name="Ciuffetti L.M."/>
            <person name="Grigoriev I.V."/>
            <person name="Zhong S."/>
            <person name="Turgeon B.G."/>
        </authorList>
    </citation>
    <scope>NUCLEOTIDE SEQUENCE [LARGE SCALE GENOMIC DNA]</scope>
    <source>
        <strain evidence="3">C4 / ATCC 48331 / race T</strain>
    </source>
</reference>
<evidence type="ECO:0000256" key="1">
    <source>
        <dbReference type="SAM" id="MobiDB-lite"/>
    </source>
</evidence>
<sequence>MPFHPHSSARPHPCQRDPDARGPRGLVTRVTFRFSYKDGDHTAYFAPSMTYGYPSPFIGQSSLEIRPSCR</sequence>
<feature type="non-terminal residue" evidence="2">
    <location>
        <position position="70"/>
    </location>
</feature>
<dbReference type="HOGENOM" id="CLU_2764680_0_0_1"/>
<accession>N4X680</accession>
<keyword evidence="3" id="KW-1185">Reference proteome</keyword>
<organism evidence="2 3">
    <name type="scientific">Cochliobolus heterostrophus (strain C4 / ATCC 48331 / race T)</name>
    <name type="common">Southern corn leaf blight fungus</name>
    <name type="synonym">Bipolaris maydis</name>
    <dbReference type="NCBI Taxonomy" id="665024"/>
    <lineage>
        <taxon>Eukaryota</taxon>
        <taxon>Fungi</taxon>
        <taxon>Dikarya</taxon>
        <taxon>Ascomycota</taxon>
        <taxon>Pezizomycotina</taxon>
        <taxon>Dothideomycetes</taxon>
        <taxon>Pleosporomycetidae</taxon>
        <taxon>Pleosporales</taxon>
        <taxon>Pleosporineae</taxon>
        <taxon>Pleosporaceae</taxon>
        <taxon>Bipolaris</taxon>
    </lineage>
</organism>
<evidence type="ECO:0000313" key="2">
    <source>
        <dbReference type="EMBL" id="ENI07170.1"/>
    </source>
</evidence>
<name>N4X680_COCH4</name>